<dbReference type="Proteomes" id="UP000678679">
    <property type="component" value="Chromosome 1"/>
</dbReference>
<reference evidence="2 3" key="1">
    <citation type="submission" date="2021-05" db="EMBL/GenBank/DDBJ databases">
        <title>Comparative genomic studies on the polysaccharide-degrading batcterial strains of the Flammeovirga genus.</title>
        <authorList>
            <person name="Zewei F."/>
            <person name="Zheng Z."/>
            <person name="Yu L."/>
            <person name="Ruyue G."/>
            <person name="Yanhong M."/>
            <person name="Yuanyuan C."/>
            <person name="Jingyan G."/>
            <person name="Wenjun H."/>
        </authorList>
    </citation>
    <scope>NUCLEOTIDE SEQUENCE [LARGE SCALE GENOMIC DNA]</scope>
    <source>
        <strain evidence="2 3">NBRC:100898</strain>
    </source>
</reference>
<accession>A0AAX1N2M8</accession>
<sequence>MLSSCFGEPEFPNEPEIEFAWIENRAGGDGDSDSGKQDSIYVGLNFRDGDGDLGLSSDEQDPKYDATIPDPDNPDTTMVNKYHNNYFVDILLKRPDETEFSMITFDDGTSYNGRFPLLNNSGRDRPLEGELRYLILLLVDERIQDIFSEGDSIKFEIHICDRALNESNFITTEGVEIGTSKGKDEEAPTD</sequence>
<keyword evidence="3" id="KW-1185">Reference proteome</keyword>
<name>A0AAX1N2M8_9BACT</name>
<evidence type="ECO:0008006" key="4">
    <source>
        <dbReference type="Google" id="ProtNLM"/>
    </source>
</evidence>
<feature type="region of interest" description="Disordered" evidence="1">
    <location>
        <begin position="22"/>
        <end position="41"/>
    </location>
</feature>
<dbReference type="RefSeq" id="WP_066211906.1">
    <property type="nucleotide sequence ID" value="NZ_CP076132.1"/>
</dbReference>
<proteinExistence type="predicted"/>
<dbReference type="EMBL" id="CP076132">
    <property type="protein sequence ID" value="QWG01695.1"/>
    <property type="molecule type" value="Genomic_DNA"/>
</dbReference>
<gene>
    <name evidence="2" type="ORF">KMW28_18930</name>
</gene>
<feature type="region of interest" description="Disordered" evidence="1">
    <location>
        <begin position="51"/>
        <end position="73"/>
    </location>
</feature>
<evidence type="ECO:0000313" key="3">
    <source>
        <dbReference type="Proteomes" id="UP000678679"/>
    </source>
</evidence>
<organism evidence="2 3">
    <name type="scientific">Flammeovirga yaeyamensis</name>
    <dbReference type="NCBI Taxonomy" id="367791"/>
    <lineage>
        <taxon>Bacteria</taxon>
        <taxon>Pseudomonadati</taxon>
        <taxon>Bacteroidota</taxon>
        <taxon>Cytophagia</taxon>
        <taxon>Cytophagales</taxon>
        <taxon>Flammeovirgaceae</taxon>
        <taxon>Flammeovirga</taxon>
    </lineage>
</organism>
<dbReference type="AlphaFoldDB" id="A0AAX1N2M8"/>
<evidence type="ECO:0000256" key="1">
    <source>
        <dbReference type="SAM" id="MobiDB-lite"/>
    </source>
</evidence>
<dbReference type="KEGG" id="fya:KMW28_18930"/>
<protein>
    <recommendedName>
        <fullName evidence="4">Lipoprotein</fullName>
    </recommendedName>
</protein>
<evidence type="ECO:0000313" key="2">
    <source>
        <dbReference type="EMBL" id="QWG01695.1"/>
    </source>
</evidence>